<dbReference type="Pfam" id="PF00293">
    <property type="entry name" value="NUDIX"/>
    <property type="match status" value="1"/>
</dbReference>
<dbReference type="GO" id="GO:0019693">
    <property type="term" value="P:ribose phosphate metabolic process"/>
    <property type="evidence" value="ECO:0007669"/>
    <property type="project" value="TreeGrafter"/>
</dbReference>
<dbReference type="GO" id="GO:0006753">
    <property type="term" value="P:nucleoside phosphate metabolic process"/>
    <property type="evidence" value="ECO:0007669"/>
    <property type="project" value="TreeGrafter"/>
</dbReference>
<evidence type="ECO:0000313" key="4">
    <source>
        <dbReference type="Proteomes" id="UP000182690"/>
    </source>
</evidence>
<dbReference type="STRING" id="1079994.SAMN04488565_1359"/>
<dbReference type="CDD" id="cd24158">
    <property type="entry name" value="NUDIX_ADPRase_Rv1700"/>
    <property type="match status" value="1"/>
</dbReference>
<sequence length="227" mass="24995">MSDVVGATPREGADAFGDLADERADDVRVEESTVLAHGAVWNMRRDRFEFAGAELEREYLDHTGAVSVLAIDDEDRVLLIKQYRHSTGHRLWEIPAGLMDVAGESGLAGAQRELAEEVDLQAEHWHLLLDVFLAPGSSTEAMRIFAARGLSPVEHDYVRSEEEAELHPQWVPLDAAVDAVLDGRMQNTVTANAVLAAAAARARGWRTLRDPELPWSGRDAVRGELSH</sequence>
<evidence type="ECO:0000313" key="3">
    <source>
        <dbReference type="EMBL" id="SDQ21096.1"/>
    </source>
</evidence>
<dbReference type="InterPro" id="IPR015797">
    <property type="entry name" value="NUDIX_hydrolase-like_dom_sf"/>
</dbReference>
<protein>
    <submittedName>
        <fullName evidence="3">ADP-ribose pyrophosphatase</fullName>
    </submittedName>
</protein>
<reference evidence="3 4" key="1">
    <citation type="submission" date="2016-10" db="EMBL/GenBank/DDBJ databases">
        <authorList>
            <person name="de Groot N.N."/>
        </authorList>
    </citation>
    <scope>NUCLEOTIDE SEQUENCE [LARGE SCALE GENOMIC DNA]</scope>
    <source>
        <strain evidence="3 4">DSM 22788</strain>
    </source>
</reference>
<dbReference type="SUPFAM" id="SSF55811">
    <property type="entry name" value="Nudix"/>
    <property type="match status" value="1"/>
</dbReference>
<dbReference type="InterPro" id="IPR000086">
    <property type="entry name" value="NUDIX_hydrolase_dom"/>
</dbReference>
<dbReference type="GO" id="GO:0016787">
    <property type="term" value="F:hydrolase activity"/>
    <property type="evidence" value="ECO:0007669"/>
    <property type="project" value="UniProtKB-KW"/>
</dbReference>
<dbReference type="PANTHER" id="PTHR11839">
    <property type="entry name" value="UDP/ADP-SUGAR PYROPHOSPHATASE"/>
    <property type="match status" value="1"/>
</dbReference>
<gene>
    <name evidence="3" type="ORF">SAMN04488565_1359</name>
</gene>
<evidence type="ECO:0000256" key="1">
    <source>
        <dbReference type="ARBA" id="ARBA00022801"/>
    </source>
</evidence>
<dbReference type="GO" id="GO:0005829">
    <property type="term" value="C:cytosol"/>
    <property type="evidence" value="ECO:0007669"/>
    <property type="project" value="TreeGrafter"/>
</dbReference>
<dbReference type="eggNOG" id="COG0494">
    <property type="taxonomic scope" value="Bacteria"/>
</dbReference>
<accession>A0A1H0Z1Y4</accession>
<evidence type="ECO:0000259" key="2">
    <source>
        <dbReference type="PROSITE" id="PS51462"/>
    </source>
</evidence>
<dbReference type="PANTHER" id="PTHR11839:SF31">
    <property type="entry name" value="ADP-RIBOSE PYROPHOSPHATASE"/>
    <property type="match status" value="1"/>
</dbReference>
<dbReference type="Proteomes" id="UP000182690">
    <property type="component" value="Unassembled WGS sequence"/>
</dbReference>
<name>A0A1H0Z1Y4_9MICO</name>
<dbReference type="AlphaFoldDB" id="A0A1H0Z1Y4"/>
<dbReference type="Gene3D" id="3.90.79.10">
    <property type="entry name" value="Nucleoside Triphosphate Pyrophosphohydrolase"/>
    <property type="match status" value="1"/>
</dbReference>
<proteinExistence type="predicted"/>
<dbReference type="PROSITE" id="PS51462">
    <property type="entry name" value="NUDIX"/>
    <property type="match status" value="1"/>
</dbReference>
<keyword evidence="1" id="KW-0378">Hydrolase</keyword>
<feature type="domain" description="Nudix hydrolase" evidence="2">
    <location>
        <begin position="61"/>
        <end position="193"/>
    </location>
</feature>
<dbReference type="EMBL" id="FNKB01000001">
    <property type="protein sequence ID" value="SDQ21096.1"/>
    <property type="molecule type" value="Genomic_DNA"/>
</dbReference>
<organism evidence="3 4">
    <name type="scientific">Leucobacter chromiiresistens</name>
    <dbReference type="NCBI Taxonomy" id="1079994"/>
    <lineage>
        <taxon>Bacteria</taxon>
        <taxon>Bacillati</taxon>
        <taxon>Actinomycetota</taxon>
        <taxon>Actinomycetes</taxon>
        <taxon>Micrococcales</taxon>
        <taxon>Microbacteriaceae</taxon>
        <taxon>Leucobacter</taxon>
    </lineage>
</organism>
<dbReference type="RefSeq" id="WP_010154819.1">
    <property type="nucleotide sequence ID" value="NZ_FNKB01000001.1"/>
</dbReference>